<dbReference type="EMBL" id="CP002467">
    <property type="protein sequence ID" value="ADV82408.1"/>
    <property type="molecule type" value="Genomic_DNA"/>
</dbReference>
<dbReference type="OrthoDB" id="9786584at2"/>
<dbReference type="eggNOG" id="COG3622">
    <property type="taxonomic scope" value="Bacteria"/>
</dbReference>
<dbReference type="AlphaFoldDB" id="E8V2J0"/>
<feature type="domain" description="Xylose isomerase-like TIM barrel" evidence="2">
    <location>
        <begin position="53"/>
        <end position="272"/>
    </location>
</feature>
<reference evidence="3 4" key="1">
    <citation type="journal article" date="2012" name="Stand. Genomic Sci.">
        <title>Complete genome sequence of Terriglobus saanensis type strain SP1PR4(T), an Acidobacteria from tundra soil.</title>
        <authorList>
            <person name="Rawat S.R."/>
            <person name="Mannisto M.K."/>
            <person name="Starovoytov V."/>
            <person name="Goodwin L."/>
            <person name="Nolan M."/>
            <person name="Hauser L."/>
            <person name="Land M."/>
            <person name="Davenport K.W."/>
            <person name="Woyke T."/>
            <person name="Haggblom M.M."/>
        </authorList>
    </citation>
    <scope>NUCLEOTIDE SEQUENCE</scope>
    <source>
        <strain evidence="4">ATCC BAA-1853 / DSM 23119 / SP1PR4</strain>
    </source>
</reference>
<dbReference type="Proteomes" id="UP000006844">
    <property type="component" value="Chromosome"/>
</dbReference>
<proteinExistence type="predicted"/>
<dbReference type="HOGENOM" id="CLU_050006_1_2_0"/>
<evidence type="ECO:0000259" key="2">
    <source>
        <dbReference type="Pfam" id="PF01261"/>
    </source>
</evidence>
<dbReference type="InterPro" id="IPR036237">
    <property type="entry name" value="Xyl_isomerase-like_sf"/>
</dbReference>
<gene>
    <name evidence="3" type="ordered locus">AciPR4_1588</name>
</gene>
<evidence type="ECO:0000313" key="3">
    <source>
        <dbReference type="EMBL" id="ADV82408.1"/>
    </source>
</evidence>
<keyword evidence="3" id="KW-0670">Pyruvate</keyword>
<dbReference type="SUPFAM" id="SSF51658">
    <property type="entry name" value="Xylose isomerase-like"/>
    <property type="match status" value="1"/>
</dbReference>
<accession>E8V2J0</accession>
<dbReference type="InterPro" id="IPR013022">
    <property type="entry name" value="Xyl_isomerase-like_TIM-brl"/>
</dbReference>
<dbReference type="KEGG" id="tsa:AciPR4_1588"/>
<evidence type="ECO:0000256" key="1">
    <source>
        <dbReference type="ARBA" id="ARBA00023235"/>
    </source>
</evidence>
<dbReference type="PANTHER" id="PTHR43489">
    <property type="entry name" value="ISOMERASE"/>
    <property type="match status" value="1"/>
</dbReference>
<sequence>MNRRKFGQLIVATALEGTFLCVASQLEKPLASSPRFSCEIATLNLASFDRCIEIVAEAGYQGVELTGYFQKWTPEEQRRLMGKMRSLGVMIDMLSGLQASFAIPDQAEEFVTRVTSHCRVAKGLECPQINIKSGKRLDGVEPQVQFAAAVDNLKRASDVAARNGINIVIEPIDLIENPTIFLTSVKEGFEIVRAVNRPNVKVLYDFYHEQRGAGNLIEKLEANIDWVGLVHIADVPGRHEPGTGEIDYTNIYRSLGRLHYNGFIAMEYGSTTDAVASLRKSRIEAQKGFAEGLRL</sequence>
<name>E8V2J0_TERSS</name>
<dbReference type="InterPro" id="IPR050417">
    <property type="entry name" value="Sugar_Epim/Isomerase"/>
</dbReference>
<organism evidence="3 4">
    <name type="scientific">Terriglobus saanensis (strain ATCC BAA-1853 / DSM 23119 / SP1PR4)</name>
    <dbReference type="NCBI Taxonomy" id="401053"/>
    <lineage>
        <taxon>Bacteria</taxon>
        <taxon>Pseudomonadati</taxon>
        <taxon>Acidobacteriota</taxon>
        <taxon>Terriglobia</taxon>
        <taxon>Terriglobales</taxon>
        <taxon>Acidobacteriaceae</taxon>
        <taxon>Terriglobus</taxon>
    </lineage>
</organism>
<dbReference type="Pfam" id="PF01261">
    <property type="entry name" value="AP_endonuc_2"/>
    <property type="match status" value="1"/>
</dbReference>
<dbReference type="RefSeq" id="WP_013568141.1">
    <property type="nucleotide sequence ID" value="NC_014963.1"/>
</dbReference>
<protein>
    <submittedName>
        <fullName evidence="3">Hydroxypyruvate isomerase</fullName>
        <ecNumber evidence="3">5.3.1.22</ecNumber>
    </submittedName>
</protein>
<dbReference type="GO" id="GO:0008903">
    <property type="term" value="F:hydroxypyruvate isomerase activity"/>
    <property type="evidence" value="ECO:0007669"/>
    <property type="project" value="UniProtKB-EC"/>
</dbReference>
<evidence type="ECO:0000313" key="4">
    <source>
        <dbReference type="Proteomes" id="UP000006844"/>
    </source>
</evidence>
<dbReference type="STRING" id="401053.AciPR4_1588"/>
<dbReference type="EC" id="5.3.1.22" evidence="3"/>
<dbReference type="Gene3D" id="3.20.20.150">
    <property type="entry name" value="Divalent-metal-dependent TIM barrel enzymes"/>
    <property type="match status" value="1"/>
</dbReference>
<keyword evidence="4" id="KW-1185">Reference proteome</keyword>
<keyword evidence="1 3" id="KW-0413">Isomerase</keyword>